<sequence>MPGVPGGNAVTGSAKSASTLREEAVDWFLQRRESPDDLMLAAHFDAWIAGDERHAKAYERVRCLMGDAGALLAGDQAFLAKATRRRGGGKAKAAAAAIAGVSLLSAFYLTDMPMRLRSDHMSGTAERQVVTAPDGSTITLNAHSAIALRFSKEARRVVLLRGEIFVEVAPDAARPFSVEAAGGTTTALGTAFDVDMRNEATSVTVLEHSVQVETGKQGQNGRVHENQRVDYSPNGQLGSIETVDPSSVAAWRNGRFIFEDRPLAEVAETFERYLPGRIVVTREGLRQKRLSGNFDLSNPNAALADLAAALEIRLIKAGPYLTVLY</sequence>
<dbReference type="PANTHER" id="PTHR30273:SF2">
    <property type="entry name" value="PROTEIN FECR"/>
    <property type="match status" value="1"/>
</dbReference>
<dbReference type="Pfam" id="PF04773">
    <property type="entry name" value="FecR"/>
    <property type="match status" value="1"/>
</dbReference>
<dbReference type="OrthoDB" id="9798846at2"/>
<dbReference type="Proteomes" id="UP000315434">
    <property type="component" value="Unassembled WGS sequence"/>
</dbReference>
<organism evidence="3 4">
    <name type="scientific">Rhizobium rhizogenes</name>
    <name type="common">Agrobacterium rhizogenes</name>
    <dbReference type="NCBI Taxonomy" id="359"/>
    <lineage>
        <taxon>Bacteria</taxon>
        <taxon>Pseudomonadati</taxon>
        <taxon>Pseudomonadota</taxon>
        <taxon>Alphaproteobacteria</taxon>
        <taxon>Hyphomicrobiales</taxon>
        <taxon>Rhizobiaceae</taxon>
        <taxon>Rhizobium/Agrobacterium group</taxon>
        <taxon>Rhizobium</taxon>
    </lineage>
</organism>
<reference evidence="3 4" key="1">
    <citation type="journal article" date="2019" name="Appl. Microbiol. Biotechnol.">
        <title>Differential efficiency of wild type rhizogenic strains for rol gene transformation of plants.</title>
        <authorList>
            <person name="Desmet S."/>
            <person name="De Keyser E."/>
            <person name="Van Vaerenbergh J."/>
            <person name="Baeyen S."/>
            <person name="Van Huylenbroeck J."/>
            <person name="Geelen D."/>
            <person name="Dhooghe E."/>
        </authorList>
    </citation>
    <scope>NUCLEOTIDE SEQUENCE [LARGE SCALE GENOMIC DNA]</scope>
    <source>
        <strain evidence="3 4">GBBC3284</strain>
    </source>
</reference>
<dbReference type="PIRSF" id="PIRSF018266">
    <property type="entry name" value="FecR"/>
    <property type="match status" value="1"/>
</dbReference>
<accession>A0A546X9M3</accession>
<dbReference type="PANTHER" id="PTHR30273">
    <property type="entry name" value="PERIPLASMIC SIGNAL SENSOR AND SIGMA FACTOR ACTIVATOR FECR-RELATED"/>
    <property type="match status" value="1"/>
</dbReference>
<evidence type="ECO:0000259" key="2">
    <source>
        <dbReference type="Pfam" id="PF16220"/>
    </source>
</evidence>
<dbReference type="InterPro" id="IPR012373">
    <property type="entry name" value="Ferrdict_sens_TM"/>
</dbReference>
<dbReference type="Gene3D" id="3.55.50.30">
    <property type="match status" value="1"/>
</dbReference>
<proteinExistence type="predicted"/>
<dbReference type="InterPro" id="IPR032623">
    <property type="entry name" value="FecR_N"/>
</dbReference>
<name>A0A546X9M3_RHIRH</name>
<dbReference type="Gene3D" id="2.60.120.1440">
    <property type="match status" value="1"/>
</dbReference>
<gene>
    <name evidence="3" type="ORF">EXN68_23670</name>
</gene>
<comment type="caution">
    <text evidence="3">The sequence shown here is derived from an EMBL/GenBank/DDBJ whole genome shotgun (WGS) entry which is preliminary data.</text>
</comment>
<evidence type="ECO:0000313" key="4">
    <source>
        <dbReference type="Proteomes" id="UP000315434"/>
    </source>
</evidence>
<evidence type="ECO:0000259" key="1">
    <source>
        <dbReference type="Pfam" id="PF04773"/>
    </source>
</evidence>
<feature type="domain" description="FecR protein" evidence="1">
    <location>
        <begin position="122"/>
        <end position="210"/>
    </location>
</feature>
<protein>
    <submittedName>
        <fullName evidence="3">FecR family protein</fullName>
    </submittedName>
</protein>
<evidence type="ECO:0000313" key="3">
    <source>
        <dbReference type="EMBL" id="TRA97423.1"/>
    </source>
</evidence>
<dbReference type="GO" id="GO:0016989">
    <property type="term" value="F:sigma factor antagonist activity"/>
    <property type="evidence" value="ECO:0007669"/>
    <property type="project" value="TreeGrafter"/>
</dbReference>
<feature type="domain" description="FecR N-terminal" evidence="2">
    <location>
        <begin position="22"/>
        <end position="62"/>
    </location>
</feature>
<dbReference type="InterPro" id="IPR006860">
    <property type="entry name" value="FecR"/>
</dbReference>
<dbReference type="EMBL" id="SGNY01000010">
    <property type="protein sequence ID" value="TRA97423.1"/>
    <property type="molecule type" value="Genomic_DNA"/>
</dbReference>
<dbReference type="AlphaFoldDB" id="A0A546X9M3"/>
<dbReference type="Pfam" id="PF16220">
    <property type="entry name" value="DUF4880"/>
    <property type="match status" value="1"/>
</dbReference>